<sequence length="113" mass="12128">MTEDQEADPTLVRNQPALRTSSGRIWLVAGGVFLVLCAIPLTLVLMSPGAARPMAWITLIATMLLYAGMIAVRLGAADHARRLRWLAVLMLGMAVVALAGLTVCTMIAWSRVP</sequence>
<dbReference type="EMBL" id="QUAB01000047">
    <property type="protein sequence ID" value="REJ04185.1"/>
    <property type="molecule type" value="Genomic_DNA"/>
</dbReference>
<dbReference type="OrthoDB" id="5123577at2"/>
<keyword evidence="1" id="KW-0812">Transmembrane</keyword>
<name>A0A371NRB9_9MICO</name>
<comment type="caution">
    <text evidence="2">The sequence shown here is derived from an EMBL/GenBank/DDBJ whole genome shotgun (WGS) entry which is preliminary data.</text>
</comment>
<evidence type="ECO:0000313" key="3">
    <source>
        <dbReference type="Proteomes" id="UP000262172"/>
    </source>
</evidence>
<keyword evidence="1" id="KW-1133">Transmembrane helix</keyword>
<evidence type="ECO:0000256" key="1">
    <source>
        <dbReference type="SAM" id="Phobius"/>
    </source>
</evidence>
<protein>
    <submittedName>
        <fullName evidence="2">Uncharacterized protein</fullName>
    </submittedName>
</protein>
<proteinExistence type="predicted"/>
<dbReference type="Proteomes" id="UP000262172">
    <property type="component" value="Unassembled WGS sequence"/>
</dbReference>
<accession>A0A371NRB9</accession>
<gene>
    <name evidence="2" type="ORF">DY023_14860</name>
</gene>
<feature type="transmembrane region" description="Helical" evidence="1">
    <location>
        <begin position="53"/>
        <end position="74"/>
    </location>
</feature>
<organism evidence="2 3">
    <name type="scientific">Microbacterium bovistercoris</name>
    <dbReference type="NCBI Taxonomy" id="2293570"/>
    <lineage>
        <taxon>Bacteria</taxon>
        <taxon>Bacillati</taxon>
        <taxon>Actinomycetota</taxon>
        <taxon>Actinomycetes</taxon>
        <taxon>Micrococcales</taxon>
        <taxon>Microbacteriaceae</taxon>
        <taxon>Microbacterium</taxon>
    </lineage>
</organism>
<dbReference type="RefSeq" id="WP_116243126.1">
    <property type="nucleotide sequence ID" value="NZ_QUAB01000047.1"/>
</dbReference>
<keyword evidence="1" id="KW-0472">Membrane</keyword>
<evidence type="ECO:0000313" key="2">
    <source>
        <dbReference type="EMBL" id="REJ04185.1"/>
    </source>
</evidence>
<feature type="transmembrane region" description="Helical" evidence="1">
    <location>
        <begin position="25"/>
        <end position="47"/>
    </location>
</feature>
<keyword evidence="3" id="KW-1185">Reference proteome</keyword>
<dbReference type="AlphaFoldDB" id="A0A371NRB9"/>
<reference evidence="2 3" key="1">
    <citation type="submission" date="2018-08" db="EMBL/GenBank/DDBJ databases">
        <title>Isolation, diversity and antifungal activity of Actinobacteria from cow dung.</title>
        <authorList>
            <person name="Ling L."/>
        </authorList>
    </citation>
    <scope>NUCLEOTIDE SEQUENCE [LARGE SCALE GENOMIC DNA]</scope>
    <source>
        <strain evidence="2 3">NEAU-LLE</strain>
    </source>
</reference>
<feature type="transmembrane region" description="Helical" evidence="1">
    <location>
        <begin position="86"/>
        <end position="109"/>
    </location>
</feature>